<protein>
    <submittedName>
        <fullName evidence="5">cAMP-binding domain of CRP or a regulatory subunit of cAMP-dependent protein kinases</fullName>
    </submittedName>
</protein>
<dbReference type="Pfam" id="PF13545">
    <property type="entry name" value="HTH_Crp_2"/>
    <property type="match status" value="1"/>
</dbReference>
<evidence type="ECO:0000256" key="1">
    <source>
        <dbReference type="ARBA" id="ARBA00023015"/>
    </source>
</evidence>
<keyword evidence="3" id="KW-0804">Transcription</keyword>
<keyword evidence="1" id="KW-0805">Transcription regulation</keyword>
<dbReference type="GO" id="GO:0016301">
    <property type="term" value="F:kinase activity"/>
    <property type="evidence" value="ECO:0007669"/>
    <property type="project" value="UniProtKB-KW"/>
</dbReference>
<dbReference type="Gene3D" id="2.60.120.10">
    <property type="entry name" value="Jelly Rolls"/>
    <property type="match status" value="1"/>
</dbReference>
<keyword evidence="5" id="KW-0418">Kinase</keyword>
<dbReference type="InterPro" id="IPR018490">
    <property type="entry name" value="cNMP-bd_dom_sf"/>
</dbReference>
<dbReference type="InterPro" id="IPR012318">
    <property type="entry name" value="HTH_CRP"/>
</dbReference>
<dbReference type="InterPro" id="IPR036390">
    <property type="entry name" value="WH_DNA-bd_sf"/>
</dbReference>
<dbReference type="AlphaFoldDB" id="A0A1Y6FP63"/>
<dbReference type="SUPFAM" id="SSF51206">
    <property type="entry name" value="cAMP-binding domain-like"/>
    <property type="match status" value="1"/>
</dbReference>
<accession>A0A1Y6FP63</accession>
<dbReference type="Proteomes" id="UP000194469">
    <property type="component" value="Unassembled WGS sequence"/>
</dbReference>
<keyword evidence="2" id="KW-0238">DNA-binding</keyword>
<dbReference type="GO" id="GO:0006355">
    <property type="term" value="P:regulation of DNA-templated transcription"/>
    <property type="evidence" value="ECO:0007669"/>
    <property type="project" value="InterPro"/>
</dbReference>
<dbReference type="EMBL" id="FXWL01000002">
    <property type="protein sequence ID" value="SMQ76509.1"/>
    <property type="molecule type" value="Genomic_DNA"/>
</dbReference>
<evidence type="ECO:0000256" key="2">
    <source>
        <dbReference type="ARBA" id="ARBA00023125"/>
    </source>
</evidence>
<dbReference type="Gene3D" id="1.10.10.10">
    <property type="entry name" value="Winged helix-like DNA-binding domain superfamily/Winged helix DNA-binding domain"/>
    <property type="match status" value="1"/>
</dbReference>
<evidence type="ECO:0000256" key="3">
    <source>
        <dbReference type="ARBA" id="ARBA00023163"/>
    </source>
</evidence>
<keyword evidence="5" id="KW-0808">Transferase</keyword>
<evidence type="ECO:0000259" key="4">
    <source>
        <dbReference type="PROSITE" id="PS51063"/>
    </source>
</evidence>
<dbReference type="InterPro" id="IPR014710">
    <property type="entry name" value="RmlC-like_jellyroll"/>
</dbReference>
<reference evidence="6" key="1">
    <citation type="submission" date="2017-04" db="EMBL/GenBank/DDBJ databases">
        <authorList>
            <person name="Varghese N."/>
            <person name="Submissions S."/>
        </authorList>
    </citation>
    <scope>NUCLEOTIDE SEQUENCE [LARGE SCALE GENOMIC DNA]</scope>
    <source>
        <strain evidence="6">UI2</strain>
    </source>
</reference>
<organism evidence="5 6">
    <name type="scientific">Sphingopyxis terrae subsp. ummariensis</name>
    <dbReference type="NCBI Taxonomy" id="429001"/>
    <lineage>
        <taxon>Bacteria</taxon>
        <taxon>Pseudomonadati</taxon>
        <taxon>Pseudomonadota</taxon>
        <taxon>Alphaproteobacteria</taxon>
        <taxon>Sphingomonadales</taxon>
        <taxon>Sphingomonadaceae</taxon>
        <taxon>Sphingopyxis</taxon>
    </lineage>
</organism>
<gene>
    <name evidence="5" type="ORF">SAMN06295984_1950</name>
</gene>
<dbReference type="RefSeq" id="WP_381454226.1">
    <property type="nucleotide sequence ID" value="NZ_JBHUNO010000001.1"/>
</dbReference>
<name>A0A1Y6FP63_9SPHN</name>
<feature type="domain" description="HTH crp-type" evidence="4">
    <location>
        <begin position="147"/>
        <end position="221"/>
    </location>
</feature>
<keyword evidence="6" id="KW-1185">Reference proteome</keyword>
<proteinExistence type="predicted"/>
<evidence type="ECO:0000313" key="6">
    <source>
        <dbReference type="Proteomes" id="UP000194469"/>
    </source>
</evidence>
<sequence>MQATSHNPLLKRLSGMGLHAAESQGALQRLLARQIVMIDADTPLPTRGGEAICALLSGWAIGYRRVGRARQIFALFLPGDLCSAGLFAPDAAVETGRCLTRSVVACVSRDELAALAERFPDLEQALWASELTALAIRRQWASYFSARTAEQRIACLLCDTVVRLRTADDAAARRHEFPLTHKHIADICGLAQGHVQRVLRQFARERLVRLARRKLFLIDEARLQSIGGFDASYLQVEDAGAD</sequence>
<evidence type="ECO:0000313" key="5">
    <source>
        <dbReference type="EMBL" id="SMQ76509.1"/>
    </source>
</evidence>
<dbReference type="GO" id="GO:0003677">
    <property type="term" value="F:DNA binding"/>
    <property type="evidence" value="ECO:0007669"/>
    <property type="project" value="UniProtKB-KW"/>
</dbReference>
<dbReference type="PROSITE" id="PS51063">
    <property type="entry name" value="HTH_CRP_2"/>
    <property type="match status" value="1"/>
</dbReference>
<dbReference type="InterPro" id="IPR036388">
    <property type="entry name" value="WH-like_DNA-bd_sf"/>
</dbReference>
<dbReference type="SUPFAM" id="SSF46785">
    <property type="entry name" value="Winged helix' DNA-binding domain"/>
    <property type="match status" value="1"/>
</dbReference>